<dbReference type="EC" id="4.2.99.20" evidence="3"/>
<reference evidence="5" key="2">
    <citation type="submission" date="2020-09" db="EMBL/GenBank/DDBJ databases">
        <authorList>
            <person name="Sun Q."/>
            <person name="Zhou Y."/>
        </authorList>
    </citation>
    <scope>NUCLEOTIDE SEQUENCE</scope>
    <source>
        <strain evidence="5">CGMCC 1.15371</strain>
    </source>
</reference>
<evidence type="ECO:0000256" key="2">
    <source>
        <dbReference type="ARBA" id="ARBA00023239"/>
    </source>
</evidence>
<organism evidence="5 6">
    <name type="scientific">Pullulanibacillus camelliae</name>
    <dbReference type="NCBI Taxonomy" id="1707096"/>
    <lineage>
        <taxon>Bacteria</taxon>
        <taxon>Bacillati</taxon>
        <taxon>Bacillota</taxon>
        <taxon>Bacilli</taxon>
        <taxon>Bacillales</taxon>
        <taxon>Sporolactobacillaceae</taxon>
        <taxon>Pullulanibacillus</taxon>
    </lineage>
</organism>
<keyword evidence="2 3" id="KW-0456">Lyase</keyword>
<comment type="pathway">
    <text evidence="3">Quinol/quinone metabolism; 1,4-dihydroxy-2-naphthoate biosynthesis; 1,4-dihydroxy-2-naphthoate from chorismate: step 3/7.</text>
</comment>
<keyword evidence="1 3" id="KW-0474">Menaquinone biosynthesis</keyword>
<dbReference type="Proteomes" id="UP000628775">
    <property type="component" value="Unassembled WGS sequence"/>
</dbReference>
<name>A0A8J3E027_9BACL</name>
<dbReference type="InterPro" id="IPR000073">
    <property type="entry name" value="AB_hydrolase_1"/>
</dbReference>
<dbReference type="InterPro" id="IPR029058">
    <property type="entry name" value="AB_hydrolase_fold"/>
</dbReference>
<dbReference type="Pfam" id="PF00561">
    <property type="entry name" value="Abhydrolase_1"/>
    <property type="match status" value="1"/>
</dbReference>
<comment type="pathway">
    <text evidence="3">Quinol/quinone metabolism; menaquinone biosynthesis.</text>
</comment>
<dbReference type="RefSeq" id="WP_188696240.1">
    <property type="nucleotide sequence ID" value="NZ_BMIR01000017.1"/>
</dbReference>
<dbReference type="PRINTS" id="PR00111">
    <property type="entry name" value="ABHYDROLASE"/>
</dbReference>
<dbReference type="PANTHER" id="PTHR42916:SF1">
    <property type="entry name" value="PROTEIN PHYLLO, CHLOROPLASTIC"/>
    <property type="match status" value="1"/>
</dbReference>
<dbReference type="UniPathway" id="UPA01057">
    <property type="reaction ID" value="UER00900"/>
</dbReference>
<comment type="caution">
    <text evidence="5">The sequence shown here is derived from an EMBL/GenBank/DDBJ whole genome shotgun (WGS) entry which is preliminary data.</text>
</comment>
<comment type="function">
    <text evidence="3">Catalyzes a proton abstraction reaction that results in 2,5-elimination of pyruvate from 2-succinyl-5-enolpyruvyl-6-hydroxy-3-cyclohexene-1-carboxylate (SEPHCHC) and the formation of 2-succinyl-6-hydroxy-2,4-cyclohexadiene-1-carboxylate (SHCHC).</text>
</comment>
<feature type="domain" description="AB hydrolase-1" evidence="4">
    <location>
        <begin position="19"/>
        <end position="253"/>
    </location>
</feature>
<gene>
    <name evidence="3 5" type="primary">menH</name>
    <name evidence="5" type="ORF">GCM10011391_30930</name>
</gene>
<proteinExistence type="inferred from homology"/>
<comment type="subunit">
    <text evidence="3">Monomer.</text>
</comment>
<evidence type="ECO:0000259" key="4">
    <source>
        <dbReference type="Pfam" id="PF00561"/>
    </source>
</evidence>
<sequence length="281" mass="31882">MRIKANGVDYFVMVQGEGPPLLLLHGFTGSHHTWSSFIAQWSRRYKVIALDIIGHGQTECPQVDTLYTMSEAAKSINAILDELGMDKVNVLGYSMGGRLALYFAVHYSHRVSGLLLESASPGLALKEERDARIQKDNALAQKIIDKGVEAFVNEWEKIPLFSTQEHLTQTVKEAVRKERLQHHPIGLANSLRGMGTGRQPSLWEALKDLEQPVLLVVGEKDRKFLNIAQEMKQRLPMSFLIIVQQAGHALHVEVAEKFDKIVYDDFYRMIEHHERRMLDGN</sequence>
<evidence type="ECO:0000256" key="1">
    <source>
        <dbReference type="ARBA" id="ARBA00022428"/>
    </source>
</evidence>
<accession>A0A8J3E027</accession>
<reference evidence="5" key="1">
    <citation type="journal article" date="2014" name="Int. J. Syst. Evol. Microbiol.">
        <title>Complete genome sequence of Corynebacterium casei LMG S-19264T (=DSM 44701T), isolated from a smear-ripened cheese.</title>
        <authorList>
            <consortium name="US DOE Joint Genome Institute (JGI-PGF)"/>
            <person name="Walter F."/>
            <person name="Albersmeier A."/>
            <person name="Kalinowski J."/>
            <person name="Ruckert C."/>
        </authorList>
    </citation>
    <scope>NUCLEOTIDE SEQUENCE</scope>
    <source>
        <strain evidence="5">CGMCC 1.15371</strain>
    </source>
</reference>
<dbReference type="InterPro" id="IPR022485">
    <property type="entry name" value="SHCHC_synthase_MenH"/>
</dbReference>
<dbReference type="GO" id="GO:0009234">
    <property type="term" value="P:menaquinone biosynthetic process"/>
    <property type="evidence" value="ECO:0007669"/>
    <property type="project" value="UniProtKB-UniRule"/>
</dbReference>
<dbReference type="HAMAP" id="MF_01660">
    <property type="entry name" value="MenH"/>
    <property type="match status" value="1"/>
</dbReference>
<dbReference type="PANTHER" id="PTHR42916">
    <property type="entry name" value="2-SUCCINYL-5-ENOLPYRUVYL-6-HYDROXY-3-CYCLOHEXENE-1-CARBOXYLATE SYNTHASE"/>
    <property type="match status" value="1"/>
</dbReference>
<dbReference type="Gene3D" id="3.40.50.1820">
    <property type="entry name" value="alpha/beta hydrolase"/>
    <property type="match status" value="1"/>
</dbReference>
<dbReference type="GO" id="GO:0070205">
    <property type="term" value="F:2-succinyl-6-hydroxy-2,4-cyclohexadiene-1-carboxylate synthase activity"/>
    <property type="evidence" value="ECO:0007669"/>
    <property type="project" value="UniProtKB-UniRule"/>
</dbReference>
<dbReference type="NCBIfam" id="TIGR03695">
    <property type="entry name" value="menH_SHCHC"/>
    <property type="match status" value="1"/>
</dbReference>
<dbReference type="EMBL" id="BMIR01000017">
    <property type="protein sequence ID" value="GGE49993.1"/>
    <property type="molecule type" value="Genomic_DNA"/>
</dbReference>
<evidence type="ECO:0000313" key="5">
    <source>
        <dbReference type="EMBL" id="GGE49993.1"/>
    </source>
</evidence>
<dbReference type="AlphaFoldDB" id="A0A8J3E027"/>
<keyword evidence="6" id="KW-1185">Reference proteome</keyword>
<comment type="similarity">
    <text evidence="3">Belongs to the AB hydrolase superfamily. MenH family.</text>
</comment>
<evidence type="ECO:0000313" key="6">
    <source>
        <dbReference type="Proteomes" id="UP000628775"/>
    </source>
</evidence>
<protein>
    <recommendedName>
        <fullName evidence="3">Putative 2-succinyl-6-hydroxy-2,4-cyclohexadiene-1-carboxylate synthase</fullName>
        <shortName evidence="3">SHCHC synthase</shortName>
        <ecNumber evidence="3">4.2.99.20</ecNumber>
    </recommendedName>
</protein>
<dbReference type="UniPathway" id="UPA00079"/>
<comment type="catalytic activity">
    <reaction evidence="3">
        <text>5-enolpyruvoyl-6-hydroxy-2-succinyl-cyclohex-3-ene-1-carboxylate = (1R,6R)-6-hydroxy-2-succinyl-cyclohexa-2,4-diene-1-carboxylate + pyruvate</text>
        <dbReference type="Rhea" id="RHEA:25597"/>
        <dbReference type="ChEBI" id="CHEBI:15361"/>
        <dbReference type="ChEBI" id="CHEBI:58689"/>
        <dbReference type="ChEBI" id="CHEBI:58818"/>
        <dbReference type="EC" id="4.2.99.20"/>
    </reaction>
</comment>
<dbReference type="SUPFAM" id="SSF53474">
    <property type="entry name" value="alpha/beta-Hydrolases"/>
    <property type="match status" value="1"/>
</dbReference>
<evidence type="ECO:0000256" key="3">
    <source>
        <dbReference type="HAMAP-Rule" id="MF_01660"/>
    </source>
</evidence>